<feature type="binding site" evidence="1">
    <location>
        <position position="23"/>
    </location>
    <ligand>
        <name>Zn(2+)</name>
        <dbReference type="ChEBI" id="CHEBI:29105"/>
    </ligand>
</feature>
<protein>
    <submittedName>
        <fullName evidence="2">DNA-3-methyladenine glycosylase</fullName>
    </submittedName>
</protein>
<feature type="binding site" evidence="1">
    <location>
        <position position="10"/>
    </location>
    <ligand>
        <name>Zn(2+)</name>
        <dbReference type="ChEBI" id="CHEBI:29105"/>
    </ligand>
</feature>
<dbReference type="InterPro" id="IPR052891">
    <property type="entry name" value="DNA-3mA_glycosylase"/>
</dbReference>
<sequence>MATKVKLVRCEWPGKDEAMIKYHDTEWGTPLHNDELHFEYIVLDTFQAGLSWLLMIRKRENFRRAFDDFNPKKIARFDEKRVAKLMSDAGIVRNNLKIRGTVANARAFLEVQKEFGSFDKYIWQFVNGKTIVNKWGKVRDLPAVSVEAVAMSKDMKKRGFKFVGPTVCYAYMQGAGLVNDHTVTCFRHVEVQRKK</sequence>
<dbReference type="InterPro" id="IPR005019">
    <property type="entry name" value="Adenine_glyco"/>
</dbReference>
<feature type="binding site" evidence="1">
    <location>
        <position position="181"/>
    </location>
    <ligand>
        <name>Zn(2+)</name>
        <dbReference type="ChEBI" id="CHEBI:29105"/>
    </ligand>
</feature>
<comment type="caution">
    <text evidence="2">The sequence shown here is derived from an EMBL/GenBank/DDBJ whole genome shotgun (WGS) entry which is preliminary data.</text>
</comment>
<dbReference type="PANTHER" id="PTHR30037">
    <property type="entry name" value="DNA-3-METHYLADENINE GLYCOSYLASE 1"/>
    <property type="match status" value="1"/>
</dbReference>
<dbReference type="GO" id="GO:0008725">
    <property type="term" value="F:DNA-3-methyladenine glycosylase activity"/>
    <property type="evidence" value="ECO:0007669"/>
    <property type="project" value="InterPro"/>
</dbReference>
<organism evidence="2 3">
    <name type="scientific">candidate division WWE3 bacterium RIFCSPHIGHO2_01_FULL_42_13</name>
    <dbReference type="NCBI Taxonomy" id="1802617"/>
    <lineage>
        <taxon>Bacteria</taxon>
        <taxon>Katanobacteria</taxon>
    </lineage>
</organism>
<dbReference type="InterPro" id="IPR011257">
    <property type="entry name" value="DNA_glycosylase"/>
</dbReference>
<reference evidence="2 3" key="1">
    <citation type="journal article" date="2016" name="Nat. Commun.">
        <title>Thousands of microbial genomes shed light on interconnected biogeochemical processes in an aquifer system.</title>
        <authorList>
            <person name="Anantharaman K."/>
            <person name="Brown C.T."/>
            <person name="Hug L.A."/>
            <person name="Sharon I."/>
            <person name="Castelle C.J."/>
            <person name="Probst A.J."/>
            <person name="Thomas B.C."/>
            <person name="Singh A."/>
            <person name="Wilkins M.J."/>
            <person name="Karaoz U."/>
            <person name="Brodie E.L."/>
            <person name="Williams K.H."/>
            <person name="Hubbard S.S."/>
            <person name="Banfield J.F."/>
        </authorList>
    </citation>
    <scope>NUCLEOTIDE SEQUENCE [LARGE SCALE GENOMIC DNA]</scope>
</reference>
<name>A0A1F4URV9_UNCKA</name>
<keyword evidence="1" id="KW-0479">Metal-binding</keyword>
<feature type="binding site" evidence="1">
    <location>
        <position position="185"/>
    </location>
    <ligand>
        <name>Zn(2+)</name>
        <dbReference type="ChEBI" id="CHEBI:29105"/>
    </ligand>
</feature>
<dbReference type="Pfam" id="PF03352">
    <property type="entry name" value="Adenine_glyco"/>
    <property type="match status" value="1"/>
</dbReference>
<gene>
    <name evidence="2" type="ORF">A2886_02555</name>
</gene>
<proteinExistence type="predicted"/>
<evidence type="ECO:0000313" key="3">
    <source>
        <dbReference type="Proteomes" id="UP000176608"/>
    </source>
</evidence>
<dbReference type="GO" id="GO:0006284">
    <property type="term" value="P:base-excision repair"/>
    <property type="evidence" value="ECO:0007669"/>
    <property type="project" value="InterPro"/>
</dbReference>
<dbReference type="PANTHER" id="PTHR30037:SF4">
    <property type="entry name" value="DNA-3-METHYLADENINE GLYCOSYLASE I"/>
    <property type="match status" value="1"/>
</dbReference>
<dbReference type="AlphaFoldDB" id="A0A1F4URV9"/>
<dbReference type="Proteomes" id="UP000176608">
    <property type="component" value="Unassembled WGS sequence"/>
</dbReference>
<evidence type="ECO:0000313" key="2">
    <source>
        <dbReference type="EMBL" id="OGC47642.1"/>
    </source>
</evidence>
<dbReference type="EMBL" id="MEVA01000006">
    <property type="protein sequence ID" value="OGC47642.1"/>
    <property type="molecule type" value="Genomic_DNA"/>
</dbReference>
<dbReference type="GO" id="GO:0046872">
    <property type="term" value="F:metal ion binding"/>
    <property type="evidence" value="ECO:0007669"/>
    <property type="project" value="UniProtKB-KW"/>
</dbReference>
<accession>A0A1F4URV9</accession>
<dbReference type="Gene3D" id="1.10.340.30">
    <property type="entry name" value="Hypothetical protein, domain 2"/>
    <property type="match status" value="1"/>
</dbReference>
<keyword evidence="1" id="KW-0862">Zinc</keyword>
<evidence type="ECO:0000256" key="1">
    <source>
        <dbReference type="PIRSR" id="PIRSR605019-1"/>
    </source>
</evidence>
<dbReference type="SUPFAM" id="SSF48150">
    <property type="entry name" value="DNA-glycosylase"/>
    <property type="match status" value="1"/>
</dbReference>